<reference evidence="1 2" key="1">
    <citation type="submission" date="2006-02" db="EMBL/GenBank/DDBJ databases">
        <authorList>
            <person name="Moran M.A."/>
            <person name="Kjelleberg S."/>
            <person name="Egan S."/>
            <person name="Saunders N."/>
            <person name="Thomas T."/>
            <person name="Ferriera S."/>
            <person name="Johnson J."/>
            <person name="Kravitz S."/>
            <person name="Halpern A."/>
            <person name="Remington K."/>
            <person name="Beeson K."/>
            <person name="Tran B."/>
            <person name="Rogers Y.-H."/>
            <person name="Friedman R."/>
            <person name="Venter J.C."/>
        </authorList>
    </citation>
    <scope>NUCLEOTIDE SEQUENCE [LARGE SCALE GENOMIC DNA]</scope>
    <source>
        <strain evidence="1 2">D2</strain>
    </source>
</reference>
<evidence type="ECO:0000313" key="1">
    <source>
        <dbReference type="EMBL" id="EAR27208.1"/>
    </source>
</evidence>
<evidence type="ECO:0000313" key="2">
    <source>
        <dbReference type="Proteomes" id="UP000006201"/>
    </source>
</evidence>
<proteinExistence type="predicted"/>
<dbReference type="AlphaFoldDB" id="A4CE16"/>
<dbReference type="HOGENOM" id="CLU_3275456_0_0_6"/>
<sequence>MLLFSLANCIKQAARSVRIKNDNSSYTDLIDIIEWFYEASL</sequence>
<accession>A4CE16</accession>
<keyword evidence="2" id="KW-1185">Reference proteome</keyword>
<name>A4CE16_9GAMM</name>
<organism evidence="1 2">
    <name type="scientific">Pseudoalteromonas tunicata D2</name>
    <dbReference type="NCBI Taxonomy" id="87626"/>
    <lineage>
        <taxon>Bacteria</taxon>
        <taxon>Pseudomonadati</taxon>
        <taxon>Pseudomonadota</taxon>
        <taxon>Gammaproteobacteria</taxon>
        <taxon>Alteromonadales</taxon>
        <taxon>Pseudoalteromonadaceae</taxon>
        <taxon>Pseudoalteromonas</taxon>
    </lineage>
</organism>
<dbReference type="EMBL" id="AAOH01000007">
    <property type="protein sequence ID" value="EAR27208.1"/>
    <property type="molecule type" value="Genomic_DNA"/>
</dbReference>
<comment type="caution">
    <text evidence="1">The sequence shown here is derived from an EMBL/GenBank/DDBJ whole genome shotgun (WGS) entry which is preliminary data.</text>
</comment>
<dbReference type="Proteomes" id="UP000006201">
    <property type="component" value="Unassembled WGS sequence"/>
</dbReference>
<protein>
    <submittedName>
        <fullName evidence="1">Uncharacterized protein</fullName>
    </submittedName>
</protein>
<gene>
    <name evidence="1" type="ORF">PTD2_06040</name>
</gene>